<proteinExistence type="predicted"/>
<dbReference type="Proteomes" id="UP000290649">
    <property type="component" value="Unassembled WGS sequence"/>
</dbReference>
<accession>A0A4Q0VQN0</accession>
<organism evidence="1 2">
    <name type="scientific">Anaerobacillus alkaliphilus</name>
    <dbReference type="NCBI Taxonomy" id="1548597"/>
    <lineage>
        <taxon>Bacteria</taxon>
        <taxon>Bacillati</taxon>
        <taxon>Bacillota</taxon>
        <taxon>Bacilli</taxon>
        <taxon>Bacillales</taxon>
        <taxon>Bacillaceae</taxon>
        <taxon>Anaerobacillus</taxon>
    </lineage>
</organism>
<name>A0A4Q0VQN0_9BACI</name>
<keyword evidence="2" id="KW-1185">Reference proteome</keyword>
<dbReference type="EMBL" id="QOUX01000046">
    <property type="protein sequence ID" value="RXI98753.1"/>
    <property type="molecule type" value="Genomic_DNA"/>
</dbReference>
<dbReference type="RefSeq" id="WP_129080107.1">
    <property type="nucleotide sequence ID" value="NZ_QOUX01000046.1"/>
</dbReference>
<evidence type="ECO:0000313" key="2">
    <source>
        <dbReference type="Proteomes" id="UP000290649"/>
    </source>
</evidence>
<dbReference type="OrthoDB" id="2989999at2"/>
<protein>
    <recommendedName>
        <fullName evidence="3">Radical SAM protein</fullName>
    </recommendedName>
</protein>
<reference evidence="1 2" key="1">
    <citation type="journal article" date="2019" name="Int. J. Syst. Evol. Microbiol.">
        <title>Anaerobacillus alkaliphilus sp. nov., a novel alkaliphilic and moderately halophilic bacterium.</title>
        <authorList>
            <person name="Borsodi A.K."/>
            <person name="Aszalos J.M."/>
            <person name="Bihari P."/>
            <person name="Nagy I."/>
            <person name="Schumann P."/>
            <person name="Sproer C."/>
            <person name="Kovacs A.L."/>
            <person name="Boka K."/>
            <person name="Dobosy P."/>
            <person name="Ovari M."/>
            <person name="Szili-Kovacs T."/>
            <person name="Toth E."/>
        </authorList>
    </citation>
    <scope>NUCLEOTIDE SEQUENCE [LARGE SCALE GENOMIC DNA]</scope>
    <source>
        <strain evidence="1 2">B16-10</strain>
    </source>
</reference>
<evidence type="ECO:0008006" key="3">
    <source>
        <dbReference type="Google" id="ProtNLM"/>
    </source>
</evidence>
<comment type="caution">
    <text evidence="1">The sequence shown here is derived from an EMBL/GenBank/DDBJ whole genome shotgun (WGS) entry which is preliminary data.</text>
</comment>
<sequence>MLYQFEFDERLGIAIPDLKKDWNSYDKETQEEILTKWEEIRGDIPDRVKHLEGKINRKQDELYNEDDFDRSCTLNSEISDLASAINDLWLWFRAQGEITGRSHF</sequence>
<evidence type="ECO:0000313" key="1">
    <source>
        <dbReference type="EMBL" id="RXI98753.1"/>
    </source>
</evidence>
<dbReference type="AlphaFoldDB" id="A0A4Q0VQN0"/>
<gene>
    <name evidence="1" type="ORF">DS745_19710</name>
</gene>